<keyword evidence="4" id="KW-1185">Reference proteome</keyword>
<dbReference type="GO" id="GO:0003677">
    <property type="term" value="F:DNA binding"/>
    <property type="evidence" value="ECO:0007669"/>
    <property type="project" value="InterPro"/>
</dbReference>
<dbReference type="GO" id="GO:0015074">
    <property type="term" value="P:DNA integration"/>
    <property type="evidence" value="ECO:0007669"/>
    <property type="project" value="InterPro"/>
</dbReference>
<organism evidence="3 4">
    <name type="scientific">Pectobacterium atrosepticum (strain SCRI 1043 / ATCC BAA-672)</name>
    <name type="common">Erwinia carotovora subsp. atroseptica</name>
    <dbReference type="NCBI Taxonomy" id="218491"/>
    <lineage>
        <taxon>Bacteria</taxon>
        <taxon>Pseudomonadati</taxon>
        <taxon>Pseudomonadota</taxon>
        <taxon>Gammaproteobacteria</taxon>
        <taxon>Enterobacterales</taxon>
        <taxon>Pectobacteriaceae</taxon>
        <taxon>Pectobacterium</taxon>
    </lineage>
</organism>
<gene>
    <name evidence="3" type="ordered locus">ECA1061</name>
</gene>
<feature type="domain" description="Tyr recombinase" evidence="2">
    <location>
        <begin position="177"/>
        <end position="486"/>
    </location>
</feature>
<dbReference type="EMBL" id="BX950851">
    <property type="protein sequence ID" value="CAG73972.1"/>
    <property type="molecule type" value="Genomic_DNA"/>
</dbReference>
<dbReference type="PATRIC" id="fig|218491.5.peg.1068"/>
<dbReference type="Gene3D" id="1.10.443.10">
    <property type="entry name" value="Intergrase catalytic core"/>
    <property type="match status" value="1"/>
</dbReference>
<dbReference type="RefSeq" id="WP_011092659.1">
    <property type="nucleotide sequence ID" value="NC_004547.2"/>
</dbReference>
<proteinExistence type="predicted"/>
<evidence type="ECO:0000256" key="1">
    <source>
        <dbReference type="ARBA" id="ARBA00023172"/>
    </source>
</evidence>
<reference evidence="3" key="1">
    <citation type="submission" date="2004-02" db="EMBL/GenBank/DDBJ databases">
        <title>The genome sequence of the enterobacterial phytopathogen Erwinia carotovora subsp. atroseptica SCRI1043 and functional genomic identification of novel virulence factors.</title>
        <authorList>
            <person name="Bell K.S."/>
            <person name="Sebaihia M."/>
            <person name="Pritchard L."/>
            <person name="Holden M."/>
            <person name="Hyman L.J."/>
            <person name="Holeva M.C."/>
            <person name="Thomson N.R."/>
            <person name="Bentley S.D."/>
            <person name="Churcher C."/>
            <person name="Mungall K."/>
            <person name="Atkin R."/>
            <person name="Bason N."/>
            <person name="Brooks K."/>
            <person name="Chillingworth T."/>
            <person name="Clark K."/>
            <person name="Doggett J."/>
            <person name="Fraser A."/>
            <person name="Hance Z."/>
            <person name="Hauser H."/>
            <person name="Jagels K."/>
            <person name="Moule S."/>
            <person name="Norbertczak H."/>
            <person name="Ormond D."/>
            <person name="Price C."/>
            <person name="Quail M.A."/>
            <person name="Sanders M."/>
            <person name="Walker D."/>
            <person name="Whitehead S."/>
            <person name="Salmond G.P.C."/>
            <person name="Birch P.R.J."/>
            <person name="Barrell B.G."/>
            <person name="Parkhill J."/>
            <person name="Toth I.K."/>
        </authorList>
    </citation>
    <scope>NUCLEOTIDE SEQUENCE</scope>
    <source>
        <strain evidence="3">SCRI1043</strain>
    </source>
</reference>
<dbReference type="HOGENOM" id="CLU_028266_0_0_6"/>
<dbReference type="GO" id="GO:0006310">
    <property type="term" value="P:DNA recombination"/>
    <property type="evidence" value="ECO:0007669"/>
    <property type="project" value="UniProtKB-KW"/>
</dbReference>
<evidence type="ECO:0000313" key="3">
    <source>
        <dbReference type="EMBL" id="CAG73972.1"/>
    </source>
</evidence>
<sequence length="654" mass="76016">MSVINIEEVKNKKIFESLSSFIEAMKIVAVNEIGVAWDSDKWCVDGIGIKFTKVSDKTIHNEKMNADFIGFAKAYVTHEYPCEPHRLSIIIPALRCFEFVLVKTLFSGNICNVNCSVLEEIISFIKGRYTNNYCCIINKEFKKIVSFLNKSQFTYKSIGSWKSSIRDNRDNFIYDGKHSEKLLKEDVLYIFADIFSQDLADIRDIFTTSTFALLMSAPSRISEVLSLSADCMFTQRTRKGDQKWGLRFFAGKGFGGDIKWIPSAMVPVTQKAINRIIEATKESRMFAKSMELDFKSFHRQSKFQNYRENEALTIIQVCKILYNRVVSEKEGAKLLKRLSLKCDNNDYSLKTLWEELQSRLPEGFPWHNKERNIKFSNLLFLFFKDTFHPNKSDNIIEIYVPNRLLFQGNVLAHKKADNIFRRHGYQNAHERKIYFHSHQVRHLLNTLAQRNGMTEYELAKWSGRANIKQNRVYNHVSDEEILKEYESIKLSATNYLISEAITIRDPVSKEAILSINHSAVHKTEFGYCVHDYALSPCEKFRDCLNCSEQVCVKGNFDNLKRLKERLVDTNELIDITMKNINENDSPIDKDRWLTFHLKTIERLQELIGILESKEVPDGSFIRLDNKSYSHLQRTINEGRSLNHKKGNIHVKKIN</sequence>
<dbReference type="PROSITE" id="PS51898">
    <property type="entry name" value="TYR_RECOMBINASE"/>
    <property type="match status" value="1"/>
</dbReference>
<dbReference type="AlphaFoldDB" id="Q6D8B3"/>
<dbReference type="KEGG" id="eca:ECA1061"/>
<dbReference type="InterPro" id="IPR002104">
    <property type="entry name" value="Integrase_catalytic"/>
</dbReference>
<dbReference type="Proteomes" id="UP000007966">
    <property type="component" value="Chromosome"/>
</dbReference>
<name>Q6D8B3_PECAS</name>
<protein>
    <submittedName>
        <fullName evidence="3">Integrase</fullName>
    </submittedName>
</protein>
<accession>Q6D8B3</accession>
<dbReference type="eggNOG" id="COG4688">
    <property type="taxonomic scope" value="Bacteria"/>
</dbReference>
<dbReference type="InterPro" id="IPR011010">
    <property type="entry name" value="DNA_brk_join_enz"/>
</dbReference>
<evidence type="ECO:0000259" key="2">
    <source>
        <dbReference type="PROSITE" id="PS51898"/>
    </source>
</evidence>
<dbReference type="InterPro" id="IPR013762">
    <property type="entry name" value="Integrase-like_cat_sf"/>
</dbReference>
<keyword evidence="1" id="KW-0233">DNA recombination</keyword>
<dbReference type="STRING" id="218491.ECA1061"/>
<dbReference type="OrthoDB" id="6725579at2"/>
<dbReference type="SUPFAM" id="SSF56349">
    <property type="entry name" value="DNA breaking-rejoining enzymes"/>
    <property type="match status" value="1"/>
</dbReference>
<evidence type="ECO:0000313" key="4">
    <source>
        <dbReference type="Proteomes" id="UP000007966"/>
    </source>
</evidence>